<proteinExistence type="predicted"/>
<dbReference type="InParanoid" id="A0A1X7SYL5"/>
<sequence length="176" mass="21127">MTTKEIEQPTKKRVNNYEDMERDLLSMKQQLAEKEKQVQELMKEKDQPDEIEIEFDIMHEKLSSLLDSLPVLKKKHKEDKEESRRKIEKLEHLVAEKDKKLEQLSQSVAELQMQRKMNKALILENERFKSNIKEKEDRIADLEHCLQDLQQIKHEITQIGSVPGMLKYKLLLYYFF</sequence>
<name>A0A1X7SYL5_AMPQE</name>
<feature type="coiled-coil region" evidence="1">
    <location>
        <begin position="17"/>
        <end position="47"/>
    </location>
</feature>
<evidence type="ECO:0000313" key="2">
    <source>
        <dbReference type="EnsemblMetazoa" id="Aqu2.1.07173_001"/>
    </source>
</evidence>
<reference evidence="2" key="1">
    <citation type="submission" date="2017-05" db="UniProtKB">
        <authorList>
            <consortium name="EnsemblMetazoa"/>
        </authorList>
    </citation>
    <scope>IDENTIFICATION</scope>
</reference>
<dbReference type="EnsemblMetazoa" id="Aqu2.1.07173_001">
    <property type="protein sequence ID" value="Aqu2.1.07173_001"/>
    <property type="gene ID" value="Aqu2.1.07173"/>
</dbReference>
<feature type="coiled-coil region" evidence="1">
    <location>
        <begin position="73"/>
        <end position="152"/>
    </location>
</feature>
<accession>A0A1X7SYL5</accession>
<evidence type="ECO:0000256" key="1">
    <source>
        <dbReference type="SAM" id="Coils"/>
    </source>
</evidence>
<protein>
    <submittedName>
        <fullName evidence="2">Uncharacterized protein</fullName>
    </submittedName>
</protein>
<dbReference type="AlphaFoldDB" id="A0A1X7SYL5"/>
<dbReference type="OrthoDB" id="120976at2759"/>
<keyword evidence="1" id="KW-0175">Coiled coil</keyword>
<organism evidence="2">
    <name type="scientific">Amphimedon queenslandica</name>
    <name type="common">Sponge</name>
    <dbReference type="NCBI Taxonomy" id="400682"/>
    <lineage>
        <taxon>Eukaryota</taxon>
        <taxon>Metazoa</taxon>
        <taxon>Porifera</taxon>
        <taxon>Demospongiae</taxon>
        <taxon>Heteroscleromorpha</taxon>
        <taxon>Haplosclerida</taxon>
        <taxon>Niphatidae</taxon>
        <taxon>Amphimedon</taxon>
    </lineage>
</organism>